<keyword evidence="2" id="KW-1185">Reference proteome</keyword>
<evidence type="ECO:0000313" key="2">
    <source>
        <dbReference type="Proteomes" id="UP001557485"/>
    </source>
</evidence>
<sequence length="69" mass="7757">MKRFLTNKYPVNYNGKDTLPTGTIFTIGAINGTMFELVPAKKVADLDYPIMVDCQMLDRGFTEQDHIGT</sequence>
<dbReference type="Proteomes" id="UP001557485">
    <property type="component" value="Unassembled WGS sequence"/>
</dbReference>
<evidence type="ECO:0000313" key="1">
    <source>
        <dbReference type="EMBL" id="MEX1669100.1"/>
    </source>
</evidence>
<proteinExistence type="predicted"/>
<name>A0ABV3U5U6_9GAMM</name>
<accession>A0ABV3U5U6</accession>
<dbReference type="EMBL" id="JBFRYA010000007">
    <property type="protein sequence ID" value="MEX1669100.1"/>
    <property type="molecule type" value="Genomic_DNA"/>
</dbReference>
<comment type="caution">
    <text evidence="1">The sequence shown here is derived from an EMBL/GenBank/DDBJ whole genome shotgun (WGS) entry which is preliminary data.</text>
</comment>
<protein>
    <submittedName>
        <fullName evidence="1">Uncharacterized protein</fullName>
    </submittedName>
</protein>
<organism evidence="1 2">
    <name type="scientific">Zhongshania guokunii</name>
    <dbReference type="NCBI Taxonomy" id="641783"/>
    <lineage>
        <taxon>Bacteria</taxon>
        <taxon>Pseudomonadati</taxon>
        <taxon>Pseudomonadota</taxon>
        <taxon>Gammaproteobacteria</taxon>
        <taxon>Cellvibrionales</taxon>
        <taxon>Spongiibacteraceae</taxon>
        <taxon>Zhongshania</taxon>
    </lineage>
</organism>
<gene>
    <name evidence="1" type="ORF">AB4876_09265</name>
</gene>
<reference evidence="1 2" key="1">
    <citation type="journal article" date="2011" name="Int. J. Syst. Evol. Microbiol.">
        <title>Zhongshania antarctica gen. nov., sp. nov. and Zhongshania guokunii sp. nov., gammaproteobacteria respectively isolated from coastal attached (fast) ice and surface seawater of the Antarctic.</title>
        <authorList>
            <person name="Li H.J."/>
            <person name="Zhang X.Y."/>
            <person name="Chen C.X."/>
            <person name="Zhang Y.J."/>
            <person name="Gao Z.M."/>
            <person name="Yu Y."/>
            <person name="Chen X.L."/>
            <person name="Chen B."/>
            <person name="Zhang Y.Z."/>
        </authorList>
    </citation>
    <scope>NUCLEOTIDE SEQUENCE [LARGE SCALE GENOMIC DNA]</scope>
    <source>
        <strain evidence="1 2">ZS6-22T</strain>
    </source>
</reference>